<feature type="compositionally biased region" description="Low complexity" evidence="1">
    <location>
        <begin position="15"/>
        <end position="27"/>
    </location>
</feature>
<evidence type="ECO:0000313" key="5">
    <source>
        <dbReference type="Proteomes" id="UP000679307"/>
    </source>
</evidence>
<accession>A0ABX8EFV1</accession>
<dbReference type="Pfam" id="PF18427">
    <property type="entry name" value="DDR_swiveling"/>
    <property type="match status" value="1"/>
</dbReference>
<dbReference type="Proteomes" id="UP000679307">
    <property type="component" value="Chromosome"/>
</dbReference>
<dbReference type="InterPro" id="IPR009191">
    <property type="entry name" value="DDRA"/>
</dbReference>
<sequence length="646" mass="65608">MSAGVHDAGRDQDVGDPGDAGDAGAPRRSAGLVVGVDIGNSTTEASAARVTGRGGAEHRGASLSRTSGVKGTVDNVAGVVTAVEAALRRAGHEVADVGTVLLNEATPVISGLAMETITETIITESTMIGHDPRTPGGAGLGVGVTTALADLGESEPGSSVVVVVPATSDFEDTAAALEAAGQRGVHVAAAVLGNDDAVLVVNRLSSPVPVVDEVSRIEAVPIGMLAAVEVAAPGRTVRTLSNAYGLAGVFGLDAEQTRTVAPVARALTGNRSAVVVRTPAGDVSDRVVAAGELRLVGAERTLSVDVSRGAEEVMDALARVAPLVDATGQAGTNVGGMMASVRQTMADLAGLELDEVRVGDLLAVDTVVPQEVSGGLAGEIVLENAVALAAMVRTRHSGMQRVAEAVRVALEHRGASGVQVQVGGVEAEMAVRGALTTPGTDTPLVVLDLGGGSTDAAVLERGGEVRATHVAGAGDLVTRLIDAELGLGDLEVAEQVKRNPLGKVESFFHLRLEDGTAQFFREPLPATVFARVVTLGEHGLAPVPTRHPLERVRAVRRAAKERVFVVNALRTLARVAPRGDLRSIGFVVLLGGSALDFEIPELVADALAPHGIVCGTGDVRGSEGPRNAVATGLVAAFLERDGTGRA</sequence>
<evidence type="ECO:0000259" key="2">
    <source>
        <dbReference type="Pfam" id="PF08841"/>
    </source>
</evidence>
<evidence type="ECO:0000313" key="4">
    <source>
        <dbReference type="EMBL" id="QVT78775.1"/>
    </source>
</evidence>
<dbReference type="EMBL" id="CP075371">
    <property type="protein sequence ID" value="QVT78775.1"/>
    <property type="molecule type" value="Genomic_DNA"/>
</dbReference>
<dbReference type="InterPro" id="IPR030994">
    <property type="entry name" value="DDR_dom"/>
</dbReference>
<feature type="domain" description="DD-reactivating factor swiveling" evidence="3">
    <location>
        <begin position="122"/>
        <end position="283"/>
    </location>
</feature>
<reference evidence="4 5" key="1">
    <citation type="submission" date="2021-05" db="EMBL/GenBank/DDBJ databases">
        <title>Complete genome of Nocardioides aquaticus KCTC 9944T isolated from meromictic and hypersaline Ekho Lake, Antarctica.</title>
        <authorList>
            <person name="Hwang K."/>
            <person name="Kim K.M."/>
            <person name="Choe H."/>
        </authorList>
    </citation>
    <scope>NUCLEOTIDE SEQUENCE [LARGE SCALE GENOMIC DNA]</scope>
    <source>
        <strain evidence="4 5">KCTC 9944</strain>
    </source>
</reference>
<name>A0ABX8EFV1_9ACTN</name>
<feature type="region of interest" description="Disordered" evidence="1">
    <location>
        <begin position="44"/>
        <end position="67"/>
    </location>
</feature>
<dbReference type="InterPro" id="IPR040916">
    <property type="entry name" value="DDR_swiveling"/>
</dbReference>
<evidence type="ECO:0000259" key="3">
    <source>
        <dbReference type="Pfam" id="PF18427"/>
    </source>
</evidence>
<dbReference type="Pfam" id="PF08841">
    <property type="entry name" value="DDR"/>
    <property type="match status" value="1"/>
</dbReference>
<organism evidence="4 5">
    <name type="scientific">Nocardioides aquaticus</name>
    <dbReference type="NCBI Taxonomy" id="160826"/>
    <lineage>
        <taxon>Bacteria</taxon>
        <taxon>Bacillati</taxon>
        <taxon>Actinomycetota</taxon>
        <taxon>Actinomycetes</taxon>
        <taxon>Propionibacteriales</taxon>
        <taxon>Nocardioidaceae</taxon>
        <taxon>Nocardioides</taxon>
    </lineage>
</organism>
<protein>
    <submittedName>
        <fullName evidence="4">Diol dehydratase-reactivating factor alpha subunit</fullName>
    </submittedName>
</protein>
<proteinExistence type="predicted"/>
<dbReference type="RefSeq" id="WP_246535855.1">
    <property type="nucleotide sequence ID" value="NZ_BAAAHS010000083.1"/>
</dbReference>
<feature type="region of interest" description="Disordered" evidence="1">
    <location>
        <begin position="1"/>
        <end position="27"/>
    </location>
</feature>
<feature type="domain" description="Diol dehydratase reactivase ATPase-like" evidence="2">
    <location>
        <begin position="304"/>
        <end position="636"/>
    </location>
</feature>
<keyword evidence="5" id="KW-1185">Reference proteome</keyword>
<dbReference type="NCBIfam" id="TIGR04491">
    <property type="entry name" value="reactive_PduG"/>
    <property type="match status" value="1"/>
</dbReference>
<gene>
    <name evidence="4" type="primary">ddrA_1</name>
    <name evidence="4" type="ORF">ENKNEFLB_01153</name>
</gene>
<evidence type="ECO:0000256" key="1">
    <source>
        <dbReference type="SAM" id="MobiDB-lite"/>
    </source>
</evidence>